<reference evidence="2" key="1">
    <citation type="submission" date="2016-11" db="UniProtKB">
        <authorList>
            <consortium name="WormBaseParasite"/>
        </authorList>
    </citation>
    <scope>IDENTIFICATION</scope>
    <source>
        <strain evidence="2">KR3021</strain>
    </source>
</reference>
<sequence length="441" mass="49485">MVGELKNDARKSAKSWIFTFIIAAVAMIIYKINHDISSVRKEFHVQGFVHPNFTGVRDAFINNFNIGWERDGASFSAYHKGEKVVDLWGGYADVSVGRKWKENTMSIAFSSSKTLGAICIALLVDQGHLKYEDKIAKYWPSFAQNGKENITIQMVMSHTSGLVLIDAYVEIEYAMDHLLIQKIIEEQTPYWEPGTQIGYHAISYGWIVDQIIIHVDPKKRTIGKFFKEEITDVHGIDAYLGLPNELAYRVSKLSSATLYDRIDEYITNTKSADYWHVAKDVVSHGYLSQMSQNPEWLQSIFKMTLNNPDVYAVEQCAALGIGTARAFAKLFNKLMKGEIISPELVKKISTPYTGADKDVVTGASIARGYGFTFIPFTLNNEEHMIIGHAGLGGQNIRFDPKKDLAFSYLSNGMKSGLGDLARTYLPLRDAVYNSVHAMSNN</sequence>
<evidence type="ECO:0000313" key="2">
    <source>
        <dbReference type="WBParaSite" id="RSKR_0000809100.1"/>
    </source>
</evidence>
<organism evidence="1 2">
    <name type="scientific">Rhabditophanes sp. KR3021</name>
    <dbReference type="NCBI Taxonomy" id="114890"/>
    <lineage>
        <taxon>Eukaryota</taxon>
        <taxon>Metazoa</taxon>
        <taxon>Ecdysozoa</taxon>
        <taxon>Nematoda</taxon>
        <taxon>Chromadorea</taxon>
        <taxon>Rhabditida</taxon>
        <taxon>Tylenchina</taxon>
        <taxon>Panagrolaimomorpha</taxon>
        <taxon>Strongyloidoidea</taxon>
        <taxon>Alloionematidae</taxon>
        <taxon>Rhabditophanes</taxon>
    </lineage>
</organism>
<dbReference type="WBParaSite" id="RSKR_0000809100.1">
    <property type="protein sequence ID" value="RSKR_0000809100.1"/>
    <property type="gene ID" value="RSKR_0000809100"/>
</dbReference>
<proteinExistence type="predicted"/>
<dbReference type="Proteomes" id="UP000095286">
    <property type="component" value="Unplaced"/>
</dbReference>
<protein>
    <submittedName>
        <fullName evidence="2">Beta-lactamase domain-containing protein</fullName>
    </submittedName>
</protein>
<name>A0AC35U601_9BILA</name>
<evidence type="ECO:0000313" key="1">
    <source>
        <dbReference type="Proteomes" id="UP000095286"/>
    </source>
</evidence>
<accession>A0AC35U601</accession>